<keyword evidence="12" id="KW-1185">Reference proteome</keyword>
<dbReference type="Pfam" id="PF23559">
    <property type="entry name" value="WHD_DRP"/>
    <property type="match status" value="1"/>
</dbReference>
<comment type="similarity">
    <text evidence="1">Belongs to the disease resistance NB-LRR family.</text>
</comment>
<dbReference type="SUPFAM" id="SSF52058">
    <property type="entry name" value="L domain-like"/>
    <property type="match status" value="1"/>
</dbReference>
<feature type="domain" description="NB-ARC" evidence="7">
    <location>
        <begin position="191"/>
        <end position="356"/>
    </location>
</feature>
<reference evidence="12" key="2">
    <citation type="submission" date="2013-12" db="EMBL/GenBank/DDBJ databases">
        <authorList>
            <person name="Yu Y."/>
            <person name="Lee S."/>
            <person name="de Baynast K."/>
            <person name="Wissotski M."/>
            <person name="Liu L."/>
            <person name="Talag J."/>
            <person name="Goicoechea J."/>
            <person name="Angelova A."/>
            <person name="Jetty R."/>
            <person name="Kudrna D."/>
            <person name="Golser W."/>
            <person name="Rivera L."/>
            <person name="Zhang J."/>
            <person name="Wing R."/>
        </authorList>
    </citation>
    <scope>NUCLEOTIDE SEQUENCE</scope>
</reference>
<protein>
    <recommendedName>
        <fullName evidence="13">NB-ARC domain-containing protein</fullName>
    </recommendedName>
</protein>
<keyword evidence="6" id="KW-0175">Coiled coil</keyword>
<evidence type="ECO:0000256" key="6">
    <source>
        <dbReference type="ARBA" id="ARBA00023054"/>
    </source>
</evidence>
<dbReference type="GO" id="GO:0042742">
    <property type="term" value="P:defense response to bacterium"/>
    <property type="evidence" value="ECO:0007669"/>
    <property type="project" value="UniProtKB-ARBA"/>
</dbReference>
<dbReference type="FunFam" id="1.10.10.10:FF:000322">
    <property type="entry name" value="Probable disease resistance protein At1g63360"/>
    <property type="match status" value="1"/>
</dbReference>
<dbReference type="InterPro" id="IPR044974">
    <property type="entry name" value="Disease_R_plants"/>
</dbReference>
<reference evidence="11 12" key="1">
    <citation type="submission" date="2012-08" db="EMBL/GenBank/DDBJ databases">
        <title>Oryza genome evolution.</title>
        <authorList>
            <person name="Wing R.A."/>
        </authorList>
    </citation>
    <scope>NUCLEOTIDE SEQUENCE</scope>
</reference>
<dbReference type="HOGENOM" id="CLU_000837_25_4_1"/>
<evidence type="ECO:0000256" key="4">
    <source>
        <dbReference type="ARBA" id="ARBA00022741"/>
    </source>
</evidence>
<dbReference type="PANTHER" id="PTHR23155">
    <property type="entry name" value="DISEASE RESISTANCE PROTEIN RP"/>
    <property type="match status" value="1"/>
</dbReference>
<dbReference type="InterPro" id="IPR041118">
    <property type="entry name" value="Rx_N"/>
</dbReference>
<dbReference type="Gene3D" id="3.80.10.10">
    <property type="entry name" value="Ribonuclease Inhibitor"/>
    <property type="match status" value="2"/>
</dbReference>
<dbReference type="Pfam" id="PF00931">
    <property type="entry name" value="NB-ARC"/>
    <property type="match status" value="1"/>
</dbReference>
<evidence type="ECO:0000259" key="8">
    <source>
        <dbReference type="Pfam" id="PF18052"/>
    </source>
</evidence>
<name>A0A0D9X6G1_9ORYZ</name>
<dbReference type="InterPro" id="IPR042197">
    <property type="entry name" value="Apaf_helical"/>
</dbReference>
<dbReference type="AlphaFoldDB" id="A0A0D9X6G1"/>
<dbReference type="Gene3D" id="1.10.10.10">
    <property type="entry name" value="Winged helix-like DNA-binding domain superfamily/Winged helix DNA-binding domain"/>
    <property type="match status" value="1"/>
</dbReference>
<evidence type="ECO:0000259" key="10">
    <source>
        <dbReference type="Pfam" id="PF23598"/>
    </source>
</evidence>
<keyword evidence="5" id="KW-0611">Plant defense</keyword>
<organism evidence="11 12">
    <name type="scientific">Leersia perrieri</name>
    <dbReference type="NCBI Taxonomy" id="77586"/>
    <lineage>
        <taxon>Eukaryota</taxon>
        <taxon>Viridiplantae</taxon>
        <taxon>Streptophyta</taxon>
        <taxon>Embryophyta</taxon>
        <taxon>Tracheophyta</taxon>
        <taxon>Spermatophyta</taxon>
        <taxon>Magnoliopsida</taxon>
        <taxon>Liliopsida</taxon>
        <taxon>Poales</taxon>
        <taxon>Poaceae</taxon>
        <taxon>BOP clade</taxon>
        <taxon>Oryzoideae</taxon>
        <taxon>Oryzeae</taxon>
        <taxon>Oryzinae</taxon>
        <taxon>Leersia</taxon>
    </lineage>
</organism>
<evidence type="ECO:0000259" key="7">
    <source>
        <dbReference type="Pfam" id="PF00931"/>
    </source>
</evidence>
<dbReference type="GO" id="GO:0043531">
    <property type="term" value="F:ADP binding"/>
    <property type="evidence" value="ECO:0007669"/>
    <property type="project" value="InterPro"/>
</dbReference>
<dbReference type="eggNOG" id="KOG4658">
    <property type="taxonomic scope" value="Eukaryota"/>
</dbReference>
<dbReference type="Gene3D" id="3.40.50.300">
    <property type="entry name" value="P-loop containing nucleotide triphosphate hydrolases"/>
    <property type="match status" value="1"/>
</dbReference>
<dbReference type="Pfam" id="PF18052">
    <property type="entry name" value="Rx_N"/>
    <property type="match status" value="1"/>
</dbReference>
<proteinExistence type="inferred from homology"/>
<dbReference type="GO" id="GO:0009626">
    <property type="term" value="P:plant-type hypersensitive response"/>
    <property type="evidence" value="ECO:0007669"/>
    <property type="project" value="UniProtKB-ARBA"/>
</dbReference>
<evidence type="ECO:0000313" key="11">
    <source>
        <dbReference type="EnsemblPlants" id="LPERR08G08480.1"/>
    </source>
</evidence>
<keyword evidence="3" id="KW-0677">Repeat</keyword>
<dbReference type="InterPro" id="IPR058922">
    <property type="entry name" value="WHD_DRP"/>
</dbReference>
<dbReference type="EnsemblPlants" id="LPERR08G08480.1">
    <property type="protein sequence ID" value="LPERR08G08480.1"/>
    <property type="gene ID" value="LPERR08G08480"/>
</dbReference>
<evidence type="ECO:0000256" key="3">
    <source>
        <dbReference type="ARBA" id="ARBA00022737"/>
    </source>
</evidence>
<dbReference type="InterPro" id="IPR036388">
    <property type="entry name" value="WH-like_DNA-bd_sf"/>
</dbReference>
<keyword evidence="2" id="KW-0433">Leucine-rich repeat</keyword>
<dbReference type="Gramene" id="LPERR08G08480.1">
    <property type="protein sequence ID" value="LPERR08G08480.1"/>
    <property type="gene ID" value="LPERR08G08480"/>
</dbReference>
<dbReference type="PRINTS" id="PR00364">
    <property type="entry name" value="DISEASERSIST"/>
</dbReference>
<dbReference type="GO" id="GO:0002758">
    <property type="term" value="P:innate immune response-activating signaling pathway"/>
    <property type="evidence" value="ECO:0007669"/>
    <property type="project" value="UniProtKB-ARBA"/>
</dbReference>
<evidence type="ECO:0000256" key="5">
    <source>
        <dbReference type="ARBA" id="ARBA00022821"/>
    </source>
</evidence>
<sequence>MAETVILFAVKKISVALGNEALNQATSYFNKFITQLTELQGGMGRIRRELRLMHEFLCRMDVRNRNNQTYEIWVEEVRVLVLGIEDIVDEYLHLVGRKLDTGWSIYLKKGIKRPSVVVSLSRIATLVKEAEVNLVHLFQAKDRWVLLPSGGGSTCDNSSYIVERSQHLAATSRSISDEDLVGVDSDRGVLTQWLEDIAPERLVIALHGMGGLGKTALAANVYRREKEKFECRAWVSISQTYSRQAALRSLIEELYKDKEDAPTDIATMDVACLEAKLKRFLEEKKYLVVLDDVWTPEAFVDLSNAIVRNDTGSRLVITTRESDVARLASQGHILTLKTLPAEKAIELFCKKAFPSDTHQKCLKQLETLSKEIVGKCKGLPLAIVSVGSLLFVREKTAEEWRRINDQLSWEIINNPRLDHVRNVLLLSFIYLPSYLKSCFLYCSLFPEDYPLKRKKLVRLWVAEGFIVEKGESTLEEVAEGYLKELVHRNMLQLVQRNSFGRIKTFRMHDIVRDLAVDLCRRECFGIAYENGKHGRSLEENDERRLVIHKFHEVVGQSVLGMYRLRSIIALDKSTPSSTILPSVLDNSRYMSVLELSGVPIETVPNAVGNLFNLRHLGLRGSKVKLLPESIEKLSNLLTLDLSGSEIRRLPRGIVKIKKLRHLFAEKLIDPTWRDFRCCTGVRIHKGIKNLTSLQTLQGLQAQEESINHLGELRQLRSVRVWNVREAYCGRLCASLIKLQFLSNLYIVASNENEALQLKEMNPPPPKLQRLFLRGRLAEGTLQEESPLFHHAARQNLYELRLYWSQLEQDPLPTLSLLSNLTDLRLTKTYIGKRLLFLPEWFPNLRILLLRDMPNLKWLELQQGTMKNLQRLTLVNLNNLVEVPSGIGFLIPLQYLGFMEITKEFLKLLRSCSTIKNSRWQYSLRDTEANVDQ</sequence>
<dbReference type="STRING" id="77586.A0A0D9X6G1"/>
<dbReference type="InterPro" id="IPR032675">
    <property type="entry name" value="LRR_dom_sf"/>
</dbReference>
<reference evidence="11" key="3">
    <citation type="submission" date="2015-04" db="UniProtKB">
        <authorList>
            <consortium name="EnsemblPlants"/>
        </authorList>
    </citation>
    <scope>IDENTIFICATION</scope>
</reference>
<dbReference type="SUPFAM" id="SSF52540">
    <property type="entry name" value="P-loop containing nucleoside triphosphate hydrolases"/>
    <property type="match status" value="1"/>
</dbReference>
<feature type="domain" description="Disease resistance protein winged helix" evidence="9">
    <location>
        <begin position="444"/>
        <end position="515"/>
    </location>
</feature>
<dbReference type="InterPro" id="IPR002182">
    <property type="entry name" value="NB-ARC"/>
</dbReference>
<dbReference type="Pfam" id="PF23598">
    <property type="entry name" value="LRR_14"/>
    <property type="match status" value="1"/>
</dbReference>
<evidence type="ECO:0000313" key="12">
    <source>
        <dbReference type="Proteomes" id="UP000032180"/>
    </source>
</evidence>
<evidence type="ECO:0008006" key="13">
    <source>
        <dbReference type="Google" id="ProtNLM"/>
    </source>
</evidence>
<dbReference type="FunFam" id="3.40.50.300:FF:001091">
    <property type="entry name" value="Probable disease resistance protein At1g61300"/>
    <property type="match status" value="1"/>
</dbReference>
<dbReference type="Gene3D" id="1.10.8.430">
    <property type="entry name" value="Helical domain of apoptotic protease-activating factors"/>
    <property type="match status" value="1"/>
</dbReference>
<evidence type="ECO:0000256" key="2">
    <source>
        <dbReference type="ARBA" id="ARBA00022614"/>
    </source>
</evidence>
<feature type="domain" description="Disease resistance R13L4/SHOC-2-like LRR" evidence="10">
    <location>
        <begin position="564"/>
        <end position="874"/>
    </location>
</feature>
<evidence type="ECO:0000259" key="9">
    <source>
        <dbReference type="Pfam" id="PF23559"/>
    </source>
</evidence>
<keyword evidence="4" id="KW-0547">Nucleotide-binding</keyword>
<feature type="domain" description="Disease resistance N-terminal" evidence="8">
    <location>
        <begin position="8"/>
        <end position="99"/>
    </location>
</feature>
<dbReference type="Gene3D" id="1.20.5.4130">
    <property type="match status" value="1"/>
</dbReference>
<dbReference type="Proteomes" id="UP000032180">
    <property type="component" value="Chromosome 8"/>
</dbReference>
<dbReference type="InterPro" id="IPR027417">
    <property type="entry name" value="P-loop_NTPase"/>
</dbReference>
<dbReference type="InterPro" id="IPR055414">
    <property type="entry name" value="LRR_R13L4/SHOC2-like"/>
</dbReference>
<accession>A0A0D9X6G1</accession>
<dbReference type="PANTHER" id="PTHR23155:SF1098">
    <property type="entry name" value="OS11G0678400 PROTEIN"/>
    <property type="match status" value="1"/>
</dbReference>
<evidence type="ECO:0000256" key="1">
    <source>
        <dbReference type="ARBA" id="ARBA00008894"/>
    </source>
</evidence>